<dbReference type="Pfam" id="PF20258">
    <property type="entry name" value="tRNA_Me_trans_C"/>
    <property type="match status" value="1"/>
</dbReference>
<keyword evidence="7" id="KW-1015">Disulfide bond</keyword>
<dbReference type="AlphaFoldDB" id="A0A3B1B963"/>
<dbReference type="FunFam" id="2.30.30.280:FF:000001">
    <property type="entry name" value="tRNA-specific 2-thiouridylase MnmA"/>
    <property type="match status" value="1"/>
</dbReference>
<dbReference type="SUPFAM" id="SSF52402">
    <property type="entry name" value="Adenine nucleotide alpha hydrolases-like"/>
    <property type="match status" value="1"/>
</dbReference>
<evidence type="ECO:0000256" key="7">
    <source>
        <dbReference type="ARBA" id="ARBA00023157"/>
    </source>
</evidence>
<dbReference type="Pfam" id="PF03054">
    <property type="entry name" value="tRNA_Me_trans"/>
    <property type="match status" value="1"/>
</dbReference>
<evidence type="ECO:0000256" key="3">
    <source>
        <dbReference type="ARBA" id="ARBA00022694"/>
    </source>
</evidence>
<feature type="domain" description="tRNA-specific 2-thiouridylase MnmA-like central" evidence="9">
    <location>
        <begin position="221"/>
        <end position="275"/>
    </location>
</feature>
<dbReference type="HAMAP" id="MF_00144">
    <property type="entry name" value="tRNA_thiouridyl_MnmA"/>
    <property type="match status" value="1"/>
</dbReference>
<accession>A0A3B1B963</accession>
<dbReference type="PANTHER" id="PTHR11933">
    <property type="entry name" value="TRNA 5-METHYLAMINOMETHYL-2-THIOURIDYLATE -METHYLTRANSFERASE"/>
    <property type="match status" value="1"/>
</dbReference>
<dbReference type="Pfam" id="PF20259">
    <property type="entry name" value="tRNA_Me_trans_M"/>
    <property type="match status" value="1"/>
</dbReference>
<reference evidence="10" key="1">
    <citation type="submission" date="2018-06" db="EMBL/GenBank/DDBJ databases">
        <authorList>
            <person name="Zhirakovskaya E."/>
        </authorList>
    </citation>
    <scope>NUCLEOTIDE SEQUENCE</scope>
</reference>
<evidence type="ECO:0000256" key="4">
    <source>
        <dbReference type="ARBA" id="ARBA00022741"/>
    </source>
</evidence>
<dbReference type="InterPro" id="IPR014729">
    <property type="entry name" value="Rossmann-like_a/b/a_fold"/>
</dbReference>
<name>A0A3B1B963_9ZZZZ</name>
<keyword evidence="4" id="KW-0547">Nucleotide-binding</keyword>
<evidence type="ECO:0000259" key="8">
    <source>
        <dbReference type="Pfam" id="PF20258"/>
    </source>
</evidence>
<dbReference type="FunFam" id="3.40.50.620:FF:000115">
    <property type="entry name" value="tRNA-specific 2-thiouridylase MnmA"/>
    <property type="match status" value="1"/>
</dbReference>
<dbReference type="NCBIfam" id="TIGR00420">
    <property type="entry name" value="trmU"/>
    <property type="match status" value="1"/>
</dbReference>
<keyword evidence="1" id="KW-0820">tRNA-binding</keyword>
<evidence type="ECO:0000259" key="9">
    <source>
        <dbReference type="Pfam" id="PF20259"/>
    </source>
</evidence>
<dbReference type="NCBIfam" id="NF001138">
    <property type="entry name" value="PRK00143.1"/>
    <property type="match status" value="1"/>
</dbReference>
<keyword evidence="6" id="KW-0694">RNA-binding</keyword>
<dbReference type="GO" id="GO:0002143">
    <property type="term" value="P:tRNA wobble position uridine thiolation"/>
    <property type="evidence" value="ECO:0007669"/>
    <property type="project" value="TreeGrafter"/>
</dbReference>
<dbReference type="GO" id="GO:0000049">
    <property type="term" value="F:tRNA binding"/>
    <property type="evidence" value="ECO:0007669"/>
    <property type="project" value="UniProtKB-KW"/>
</dbReference>
<protein>
    <submittedName>
        <fullName evidence="10">tRNA-specific 2-thiouridylase MnmA</fullName>
        <ecNumber evidence="10">2.8.1.13</ecNumber>
    </submittedName>
</protein>
<organism evidence="10">
    <name type="scientific">hydrothermal vent metagenome</name>
    <dbReference type="NCBI Taxonomy" id="652676"/>
    <lineage>
        <taxon>unclassified sequences</taxon>
        <taxon>metagenomes</taxon>
        <taxon>ecological metagenomes</taxon>
    </lineage>
</organism>
<evidence type="ECO:0000256" key="5">
    <source>
        <dbReference type="ARBA" id="ARBA00022840"/>
    </source>
</evidence>
<dbReference type="PANTHER" id="PTHR11933:SF5">
    <property type="entry name" value="MITOCHONDRIAL TRNA-SPECIFIC 2-THIOURIDYLASE 1"/>
    <property type="match status" value="1"/>
</dbReference>
<dbReference type="GO" id="GO:0103016">
    <property type="term" value="F:tRNA-uridine 2-sulfurtransferase activity"/>
    <property type="evidence" value="ECO:0007669"/>
    <property type="project" value="UniProtKB-EC"/>
</dbReference>
<dbReference type="GO" id="GO:0005524">
    <property type="term" value="F:ATP binding"/>
    <property type="evidence" value="ECO:0007669"/>
    <property type="project" value="UniProtKB-KW"/>
</dbReference>
<dbReference type="EMBL" id="UOGA01000010">
    <property type="protein sequence ID" value="VAX14769.1"/>
    <property type="molecule type" value="Genomic_DNA"/>
</dbReference>
<dbReference type="Gene3D" id="2.40.30.10">
    <property type="entry name" value="Translation factors"/>
    <property type="match status" value="1"/>
</dbReference>
<evidence type="ECO:0000256" key="1">
    <source>
        <dbReference type="ARBA" id="ARBA00022555"/>
    </source>
</evidence>
<dbReference type="Gene3D" id="2.30.30.280">
    <property type="entry name" value="Adenine nucleotide alpha hydrolases-like domains"/>
    <property type="match status" value="1"/>
</dbReference>
<feature type="domain" description="tRNA-specific 2-thiouridylase MnmA-like C-terminal" evidence="8">
    <location>
        <begin position="282"/>
        <end position="357"/>
    </location>
</feature>
<evidence type="ECO:0000313" key="10">
    <source>
        <dbReference type="EMBL" id="VAX14769.1"/>
    </source>
</evidence>
<dbReference type="InterPro" id="IPR004506">
    <property type="entry name" value="MnmA-like"/>
</dbReference>
<dbReference type="CDD" id="cd01998">
    <property type="entry name" value="MnmA_TRMU-like"/>
    <property type="match status" value="1"/>
</dbReference>
<evidence type="ECO:0000256" key="6">
    <source>
        <dbReference type="ARBA" id="ARBA00022884"/>
    </source>
</evidence>
<evidence type="ECO:0000256" key="2">
    <source>
        <dbReference type="ARBA" id="ARBA00022679"/>
    </source>
</evidence>
<keyword evidence="3" id="KW-0819">tRNA processing</keyword>
<sequence>MKTGKVLAAMSGGVDSSAATALLKKEGHEIIGVTMRVWEDPVGTEKRHGACCALDDADDARRVADRLDIPHYVLNVKKEFKEQVVDKFVNEYVSGRTPNPCVLCNGIIKFDYLFRQGEKYGAKYVATGHYAQTGSFRDFPVIMRGVDRNKDQSYFLFSIKPENVGRILFPLGALEKSETRKIAHSFDLNVAEKAESQEICFIPDNNYANLIKSSFNTGAGVTAGEIINGDGIVIGQHKGYAHYTIGQRRGLGIANATPLYVTAIEPETNRVIVGQKSDVYGKTLQASSMNWFVPPQEICDLTLTARIRHNHDDSVADVKALGNNEAVIEFKTPQLAIAPGQAIVIYHENVVVGGGWIEKRIA</sequence>
<dbReference type="Gene3D" id="3.40.50.620">
    <property type="entry name" value="HUPs"/>
    <property type="match status" value="1"/>
</dbReference>
<dbReference type="InterPro" id="IPR023382">
    <property type="entry name" value="MnmA-like_central_sf"/>
</dbReference>
<dbReference type="InterPro" id="IPR046885">
    <property type="entry name" value="MnmA-like_C"/>
</dbReference>
<gene>
    <name evidence="10" type="ORF">MNBD_NITROSPINAE04-813</name>
</gene>
<keyword evidence="5" id="KW-0067">ATP-binding</keyword>
<dbReference type="InterPro" id="IPR046884">
    <property type="entry name" value="MnmA-like_central"/>
</dbReference>
<keyword evidence="2 10" id="KW-0808">Transferase</keyword>
<proteinExistence type="inferred from homology"/>
<dbReference type="EC" id="2.8.1.13" evidence="10"/>